<dbReference type="RefSeq" id="WP_179540456.1">
    <property type="nucleotide sequence ID" value="NZ_BAAALL010000010.1"/>
</dbReference>
<dbReference type="GO" id="GO:0005886">
    <property type="term" value="C:plasma membrane"/>
    <property type="evidence" value="ECO:0007669"/>
    <property type="project" value="TreeGrafter"/>
</dbReference>
<keyword evidence="3 5" id="KW-1133">Transmembrane helix</keyword>
<dbReference type="Proteomes" id="UP000535437">
    <property type="component" value="Unassembled WGS sequence"/>
</dbReference>
<feature type="transmembrane region" description="Helical" evidence="5">
    <location>
        <begin position="189"/>
        <end position="211"/>
    </location>
</feature>
<comment type="caution">
    <text evidence="7">The sequence shown here is derived from an EMBL/GenBank/DDBJ whole genome shotgun (WGS) entry which is preliminary data.</text>
</comment>
<feature type="domain" description="Sodium/calcium exchanger membrane region" evidence="6">
    <location>
        <begin position="193"/>
        <end position="335"/>
    </location>
</feature>
<evidence type="ECO:0000256" key="4">
    <source>
        <dbReference type="ARBA" id="ARBA00023136"/>
    </source>
</evidence>
<proteinExistence type="predicted"/>
<dbReference type="GO" id="GO:0006874">
    <property type="term" value="P:intracellular calcium ion homeostasis"/>
    <property type="evidence" value="ECO:0007669"/>
    <property type="project" value="TreeGrafter"/>
</dbReference>
<keyword evidence="8" id="KW-1185">Reference proteome</keyword>
<feature type="transmembrane region" description="Helical" evidence="5">
    <location>
        <begin position="106"/>
        <end position="125"/>
    </location>
</feature>
<dbReference type="Pfam" id="PF01699">
    <property type="entry name" value="Na_Ca_ex"/>
    <property type="match status" value="2"/>
</dbReference>
<evidence type="ECO:0000256" key="1">
    <source>
        <dbReference type="ARBA" id="ARBA00004141"/>
    </source>
</evidence>
<reference evidence="7 8" key="1">
    <citation type="submission" date="2020-07" db="EMBL/GenBank/DDBJ databases">
        <title>Sequencing the genomes of 1000 actinobacteria strains.</title>
        <authorList>
            <person name="Klenk H.-P."/>
        </authorList>
    </citation>
    <scope>NUCLEOTIDE SEQUENCE [LARGE SCALE GENOMIC DNA]</scope>
    <source>
        <strain evidence="7 8">DSM 15475</strain>
    </source>
</reference>
<dbReference type="InterPro" id="IPR004481">
    <property type="entry name" value="K/Na/Ca-exchanger"/>
</dbReference>
<feature type="transmembrane region" description="Helical" evidence="5">
    <location>
        <begin position="226"/>
        <end position="250"/>
    </location>
</feature>
<dbReference type="GO" id="GO:0005262">
    <property type="term" value="F:calcium channel activity"/>
    <property type="evidence" value="ECO:0007669"/>
    <property type="project" value="TreeGrafter"/>
</dbReference>
<feature type="transmembrane region" description="Helical" evidence="5">
    <location>
        <begin position="79"/>
        <end position="99"/>
    </location>
</feature>
<dbReference type="GO" id="GO:0008273">
    <property type="term" value="F:calcium, potassium:sodium antiporter activity"/>
    <property type="evidence" value="ECO:0007669"/>
    <property type="project" value="TreeGrafter"/>
</dbReference>
<keyword evidence="4 5" id="KW-0472">Membrane</keyword>
<sequence>MTILSILLLLGGFVLLVAGGEALVRGAGSLGRTAGLSSLVVGLTIVSFATSSPELAVSTGAALSGSPGLAVGNVVGSNIANILFVLGLTAIFGALAVRLQLIRADIPVMIGFSVLLLVLALDGGFSTGDGVLLLVLLVAYLVALLLYARRQQVHGAAPQVDVAAEDGEDDDGGPGELVRALRATTLRSVLTDLVLVAVGVALLVGGARMLVSGATDIAEAFGVSELIIGLTVVAIGTSLPELATSIIAALRGDREMAVGNLVGSNIFNIGAVIGVTAVIAPQGIAIDPAAIHFDLPVMLATALVLLPLAFTGQSIGRWEGALLVALYASYVAYLVMAAAHHAALGPFSVAMMWFVLPMTALWIIALVGYEVGLRHGRRQRLSG</sequence>
<dbReference type="EMBL" id="JACCFY010000001">
    <property type="protein sequence ID" value="NYJ76903.1"/>
    <property type="molecule type" value="Genomic_DNA"/>
</dbReference>
<comment type="subcellular location">
    <subcellularLocation>
        <location evidence="1">Membrane</location>
        <topology evidence="1">Multi-pass membrane protein</topology>
    </subcellularLocation>
</comment>
<dbReference type="PANTHER" id="PTHR10846:SF8">
    <property type="entry name" value="INNER MEMBRANE PROTEIN YRBG"/>
    <property type="match status" value="1"/>
</dbReference>
<evidence type="ECO:0000256" key="2">
    <source>
        <dbReference type="ARBA" id="ARBA00022692"/>
    </source>
</evidence>
<organism evidence="7 8">
    <name type="scientific">Nesterenkonia xinjiangensis</name>
    <dbReference type="NCBI Taxonomy" id="225327"/>
    <lineage>
        <taxon>Bacteria</taxon>
        <taxon>Bacillati</taxon>
        <taxon>Actinomycetota</taxon>
        <taxon>Actinomycetes</taxon>
        <taxon>Micrococcales</taxon>
        <taxon>Micrococcaceae</taxon>
        <taxon>Nesterenkonia</taxon>
    </lineage>
</organism>
<feature type="transmembrane region" description="Helical" evidence="5">
    <location>
        <begin position="322"/>
        <end position="344"/>
    </location>
</feature>
<protein>
    <submittedName>
        <fullName evidence="7">Cation:H+ antiporter</fullName>
    </submittedName>
</protein>
<dbReference type="NCBIfam" id="TIGR00367">
    <property type="entry name" value="calcium/sodium antiporter"/>
    <property type="match status" value="1"/>
</dbReference>
<feature type="transmembrane region" description="Helical" evidence="5">
    <location>
        <begin position="131"/>
        <end position="148"/>
    </location>
</feature>
<feature type="transmembrane region" description="Helical" evidence="5">
    <location>
        <begin position="290"/>
        <end position="310"/>
    </location>
</feature>
<evidence type="ECO:0000313" key="8">
    <source>
        <dbReference type="Proteomes" id="UP000535437"/>
    </source>
</evidence>
<dbReference type="InterPro" id="IPR044880">
    <property type="entry name" value="NCX_ion-bd_dom_sf"/>
</dbReference>
<dbReference type="InterPro" id="IPR004837">
    <property type="entry name" value="NaCa_Exmemb"/>
</dbReference>
<name>A0A7Z0GL76_9MICC</name>
<evidence type="ECO:0000313" key="7">
    <source>
        <dbReference type="EMBL" id="NYJ76903.1"/>
    </source>
</evidence>
<feature type="transmembrane region" description="Helical" evidence="5">
    <location>
        <begin position="262"/>
        <end position="284"/>
    </location>
</feature>
<evidence type="ECO:0000256" key="5">
    <source>
        <dbReference type="SAM" id="Phobius"/>
    </source>
</evidence>
<dbReference type="Gene3D" id="1.20.1420.30">
    <property type="entry name" value="NCX, central ion-binding region"/>
    <property type="match status" value="2"/>
</dbReference>
<dbReference type="AlphaFoldDB" id="A0A7Z0GL76"/>
<accession>A0A7Z0GL76</accession>
<dbReference type="PANTHER" id="PTHR10846">
    <property type="entry name" value="SODIUM/POTASSIUM/CALCIUM EXCHANGER"/>
    <property type="match status" value="1"/>
</dbReference>
<keyword evidence="2 5" id="KW-0812">Transmembrane</keyword>
<evidence type="ECO:0000256" key="3">
    <source>
        <dbReference type="ARBA" id="ARBA00022989"/>
    </source>
</evidence>
<feature type="domain" description="Sodium/calcium exchanger membrane region" evidence="6">
    <location>
        <begin position="5"/>
        <end position="145"/>
    </location>
</feature>
<feature type="transmembrane region" description="Helical" evidence="5">
    <location>
        <begin position="350"/>
        <end position="371"/>
    </location>
</feature>
<evidence type="ECO:0000259" key="6">
    <source>
        <dbReference type="Pfam" id="PF01699"/>
    </source>
</evidence>
<gene>
    <name evidence="7" type="ORF">HNR09_000314</name>
</gene>